<evidence type="ECO:0008006" key="4">
    <source>
        <dbReference type="Google" id="ProtNLM"/>
    </source>
</evidence>
<gene>
    <name evidence="2" type="ORF">FE240_09000</name>
</gene>
<name>A0A5J6WYK8_9GAMM</name>
<evidence type="ECO:0000313" key="2">
    <source>
        <dbReference type="EMBL" id="QFI54813.1"/>
    </source>
</evidence>
<reference evidence="2 3" key="1">
    <citation type="submission" date="2019-05" db="EMBL/GenBank/DDBJ databases">
        <title>OXA-830, a novel chromosomally encoded expanded-spectrum class D beta-lactamase in Aeromonas simiae.</title>
        <authorList>
            <person name="Zhou W."/>
            <person name="Chen Q."/>
        </authorList>
    </citation>
    <scope>NUCLEOTIDE SEQUENCE [LARGE SCALE GENOMIC DNA]</scope>
    <source>
        <strain evidence="2 3">A6</strain>
    </source>
</reference>
<dbReference type="KEGG" id="asim:FE240_09000"/>
<accession>A0A5J6WYK8</accession>
<keyword evidence="3" id="KW-1185">Reference proteome</keyword>
<dbReference type="EMBL" id="CP040449">
    <property type="protein sequence ID" value="QFI54813.1"/>
    <property type="molecule type" value="Genomic_DNA"/>
</dbReference>
<evidence type="ECO:0000256" key="1">
    <source>
        <dbReference type="SAM" id="SignalP"/>
    </source>
</evidence>
<sequence length="113" mass="11973">MKKLVLGILLGMATVGMTACSYKQGTEVNQATISKFQVGKTTKDKIISALGVPQKMTADGTDQWLTYSYTEINSLGGNKDESTAFIVNKDGVLKNIVKGKGDGGDNPLIKAAM</sequence>
<keyword evidence="1" id="KW-0732">Signal</keyword>
<dbReference type="RefSeq" id="WP_193004258.1">
    <property type="nucleotide sequence ID" value="NZ_CP040449.1"/>
</dbReference>
<dbReference type="Proteomes" id="UP000594034">
    <property type="component" value="Chromosome"/>
</dbReference>
<organism evidence="2 3">
    <name type="scientific">Aeromonas simiae</name>
    <dbReference type="NCBI Taxonomy" id="218936"/>
    <lineage>
        <taxon>Bacteria</taxon>
        <taxon>Pseudomonadati</taxon>
        <taxon>Pseudomonadota</taxon>
        <taxon>Gammaproteobacteria</taxon>
        <taxon>Aeromonadales</taxon>
        <taxon>Aeromonadaceae</taxon>
        <taxon>Aeromonas</taxon>
    </lineage>
</organism>
<feature type="chain" id="PRO_5023868556" description="Outer membrane protein assembly factor BamE" evidence="1">
    <location>
        <begin position="20"/>
        <end position="113"/>
    </location>
</feature>
<evidence type="ECO:0000313" key="3">
    <source>
        <dbReference type="Proteomes" id="UP000594034"/>
    </source>
</evidence>
<dbReference type="AlphaFoldDB" id="A0A5J6WYK8"/>
<proteinExistence type="predicted"/>
<feature type="signal peptide" evidence="1">
    <location>
        <begin position="1"/>
        <end position="19"/>
    </location>
</feature>
<dbReference type="PROSITE" id="PS51257">
    <property type="entry name" value="PROKAR_LIPOPROTEIN"/>
    <property type="match status" value="1"/>
</dbReference>
<protein>
    <recommendedName>
        <fullName evidence="4">Outer membrane protein assembly factor BamE</fullName>
    </recommendedName>
</protein>